<keyword evidence="2" id="KW-1133">Transmembrane helix</keyword>
<keyword evidence="4" id="KW-1185">Reference proteome</keyword>
<protein>
    <recommendedName>
        <fullName evidence="5">Transmembrane protein</fullName>
    </recommendedName>
</protein>
<feature type="transmembrane region" description="Helical" evidence="2">
    <location>
        <begin position="55"/>
        <end position="76"/>
    </location>
</feature>
<evidence type="ECO:0000256" key="2">
    <source>
        <dbReference type="SAM" id="Phobius"/>
    </source>
</evidence>
<dbReference type="GeneID" id="54581255"/>
<dbReference type="Proteomes" id="UP000800094">
    <property type="component" value="Unassembled WGS sequence"/>
</dbReference>
<sequence>MPPLYHSLLRLGTTSGANSTPNPHSRSNLPTLHSLHRRWSSCSYYDTSCSTHRTILLTIILVVIALKLLIITLLVVRHQKRKALRRQAAQATMRQIKQRERERESGACYGSYPSGTTLGGGGGEVEMPPPAYTPRGGGRSARSPEVQDFK</sequence>
<accession>A0A6A6J0S7</accession>
<dbReference type="RefSeq" id="XP_033690027.1">
    <property type="nucleotide sequence ID" value="XM_033827925.1"/>
</dbReference>
<dbReference type="EMBL" id="ML987190">
    <property type="protein sequence ID" value="KAF2255023.1"/>
    <property type="molecule type" value="Genomic_DNA"/>
</dbReference>
<keyword evidence="2" id="KW-0812">Transmembrane</keyword>
<name>A0A6A6J0S7_9PLEO</name>
<evidence type="ECO:0008006" key="5">
    <source>
        <dbReference type="Google" id="ProtNLM"/>
    </source>
</evidence>
<keyword evidence="2" id="KW-0472">Membrane</keyword>
<evidence type="ECO:0000313" key="4">
    <source>
        <dbReference type="Proteomes" id="UP000800094"/>
    </source>
</evidence>
<dbReference type="AlphaFoldDB" id="A0A6A6J0S7"/>
<evidence type="ECO:0000313" key="3">
    <source>
        <dbReference type="EMBL" id="KAF2255023.1"/>
    </source>
</evidence>
<gene>
    <name evidence="3" type="ORF">BU26DRAFT_514835</name>
</gene>
<feature type="region of interest" description="Disordered" evidence="1">
    <location>
        <begin position="90"/>
        <end position="150"/>
    </location>
</feature>
<proteinExistence type="predicted"/>
<evidence type="ECO:0000256" key="1">
    <source>
        <dbReference type="SAM" id="MobiDB-lite"/>
    </source>
</evidence>
<organism evidence="3 4">
    <name type="scientific">Trematosphaeria pertusa</name>
    <dbReference type="NCBI Taxonomy" id="390896"/>
    <lineage>
        <taxon>Eukaryota</taxon>
        <taxon>Fungi</taxon>
        <taxon>Dikarya</taxon>
        <taxon>Ascomycota</taxon>
        <taxon>Pezizomycotina</taxon>
        <taxon>Dothideomycetes</taxon>
        <taxon>Pleosporomycetidae</taxon>
        <taxon>Pleosporales</taxon>
        <taxon>Massarineae</taxon>
        <taxon>Trematosphaeriaceae</taxon>
        <taxon>Trematosphaeria</taxon>
    </lineage>
</organism>
<reference evidence="3" key="1">
    <citation type="journal article" date="2020" name="Stud. Mycol.">
        <title>101 Dothideomycetes genomes: a test case for predicting lifestyles and emergence of pathogens.</title>
        <authorList>
            <person name="Haridas S."/>
            <person name="Albert R."/>
            <person name="Binder M."/>
            <person name="Bloem J."/>
            <person name="Labutti K."/>
            <person name="Salamov A."/>
            <person name="Andreopoulos B."/>
            <person name="Baker S."/>
            <person name="Barry K."/>
            <person name="Bills G."/>
            <person name="Bluhm B."/>
            <person name="Cannon C."/>
            <person name="Castanera R."/>
            <person name="Culley D."/>
            <person name="Daum C."/>
            <person name="Ezra D."/>
            <person name="Gonzalez J."/>
            <person name="Henrissat B."/>
            <person name="Kuo A."/>
            <person name="Liang C."/>
            <person name="Lipzen A."/>
            <person name="Lutzoni F."/>
            <person name="Magnuson J."/>
            <person name="Mondo S."/>
            <person name="Nolan M."/>
            <person name="Ohm R."/>
            <person name="Pangilinan J."/>
            <person name="Park H.-J."/>
            <person name="Ramirez L."/>
            <person name="Alfaro M."/>
            <person name="Sun H."/>
            <person name="Tritt A."/>
            <person name="Yoshinaga Y."/>
            <person name="Zwiers L.-H."/>
            <person name="Turgeon B."/>
            <person name="Goodwin S."/>
            <person name="Spatafora J."/>
            <person name="Crous P."/>
            <person name="Grigoriev I."/>
        </authorList>
    </citation>
    <scope>NUCLEOTIDE SEQUENCE</scope>
    <source>
        <strain evidence="3">CBS 122368</strain>
    </source>
</reference>